<dbReference type="Pfam" id="PF00149">
    <property type="entry name" value="Metallophos"/>
    <property type="match status" value="1"/>
</dbReference>
<dbReference type="InterPro" id="IPR014576">
    <property type="entry name" value="Pesterase_YhaO"/>
</dbReference>
<organism evidence="3 4">
    <name type="scientific">Lactiplantibacillus dongliensis</name>
    <dbReference type="NCBI Taxonomy" id="2559919"/>
    <lineage>
        <taxon>Bacteria</taxon>
        <taxon>Bacillati</taxon>
        <taxon>Bacillota</taxon>
        <taxon>Bacilli</taxon>
        <taxon>Lactobacillales</taxon>
        <taxon>Lactobacillaceae</taxon>
        <taxon>Lactiplantibacillus</taxon>
    </lineage>
</organism>
<dbReference type="InterPro" id="IPR004843">
    <property type="entry name" value="Calcineurin-like_PHP"/>
</dbReference>
<keyword evidence="1" id="KW-0378">Hydrolase</keyword>
<dbReference type="PANTHER" id="PTHR30337:SF7">
    <property type="entry name" value="PHOSPHOESTERASE"/>
    <property type="match status" value="1"/>
</dbReference>
<comment type="caution">
    <text evidence="3">The sequence shown here is derived from an EMBL/GenBank/DDBJ whole genome shotgun (WGS) entry which is preliminary data.</text>
</comment>
<dbReference type="InterPro" id="IPR029052">
    <property type="entry name" value="Metallo-depent_PP-like"/>
</dbReference>
<feature type="domain" description="Calcineurin-like phosphoesterase" evidence="2">
    <location>
        <begin position="1"/>
        <end position="196"/>
    </location>
</feature>
<dbReference type="SUPFAM" id="SSF56300">
    <property type="entry name" value="Metallo-dependent phosphatases"/>
    <property type="match status" value="1"/>
</dbReference>
<sequence length="406" mass="44191">MKFLHAADLHLDTPFQGLTGVPSALRSQLIAAPLTALTRLVNLAITEQVDFVLLVGDLFDQQAQSVAAQAGLMAALERLNVARIPVVLSFGNHDYQPAGSQWHFPANVHAFGPSVKTVTLTTADQTQVAISGFSYDQRWVTTPKIADYPAKLPTVDYHIGMLHGQLGTAGDHYAPFSVGELLAKHYDYWALGHIHQRQTLNTVPPVVYPGNLQGRYRDETGQKGCLIVESQADQTLRPVFHALAPITWTTWTPKLQGPVDRPTLLKQLVDQFSTTAEDGTELVLITLPTTVELSATAMLALTQGALLTQLQGQLTTTACWPVDLQLAADKSQPVLGGLDQAVWQQAGQRVVTTEQIAALADHLLAEPFLNQTLLEDLTPAQWRQRVLGLLQEQYHLTTEGGAADGD</sequence>
<keyword evidence="3" id="KW-0269">Exonuclease</keyword>
<keyword evidence="3" id="KW-0540">Nuclease</keyword>
<gene>
    <name evidence="3" type="ORF">ACFP3T_08525</name>
</gene>
<dbReference type="PIRSF" id="PIRSF033091">
    <property type="entry name" value="Pesterase_YhaO"/>
    <property type="match status" value="1"/>
</dbReference>
<proteinExistence type="predicted"/>
<protein>
    <submittedName>
        <fullName evidence="3">Exonuclease SbcCD subunit D</fullName>
    </submittedName>
</protein>
<dbReference type="Proteomes" id="UP001596253">
    <property type="component" value="Unassembled WGS sequence"/>
</dbReference>
<accession>A0ABW1R957</accession>
<dbReference type="GO" id="GO:0004527">
    <property type="term" value="F:exonuclease activity"/>
    <property type="evidence" value="ECO:0007669"/>
    <property type="project" value="UniProtKB-KW"/>
</dbReference>
<dbReference type="EMBL" id="JBHSSD010000037">
    <property type="protein sequence ID" value="MFC6164712.1"/>
    <property type="molecule type" value="Genomic_DNA"/>
</dbReference>
<dbReference type="CDD" id="cd00840">
    <property type="entry name" value="MPP_Mre11_N"/>
    <property type="match status" value="1"/>
</dbReference>
<keyword evidence="4" id="KW-1185">Reference proteome</keyword>
<evidence type="ECO:0000313" key="3">
    <source>
        <dbReference type="EMBL" id="MFC6164712.1"/>
    </source>
</evidence>
<dbReference type="InterPro" id="IPR050535">
    <property type="entry name" value="DNA_Repair-Maintenance_Comp"/>
</dbReference>
<evidence type="ECO:0000259" key="2">
    <source>
        <dbReference type="Pfam" id="PF00149"/>
    </source>
</evidence>
<dbReference type="Gene3D" id="3.60.21.10">
    <property type="match status" value="1"/>
</dbReference>
<dbReference type="InterPro" id="IPR041796">
    <property type="entry name" value="Mre11_N"/>
</dbReference>
<evidence type="ECO:0000313" key="4">
    <source>
        <dbReference type="Proteomes" id="UP001596253"/>
    </source>
</evidence>
<reference evidence="4" key="1">
    <citation type="journal article" date="2019" name="Int. J. Syst. Evol. Microbiol.">
        <title>The Global Catalogue of Microorganisms (GCM) 10K type strain sequencing project: providing services to taxonomists for standard genome sequencing and annotation.</title>
        <authorList>
            <consortium name="The Broad Institute Genomics Platform"/>
            <consortium name="The Broad Institute Genome Sequencing Center for Infectious Disease"/>
            <person name="Wu L."/>
            <person name="Ma J."/>
        </authorList>
    </citation>
    <scope>NUCLEOTIDE SEQUENCE [LARGE SCALE GENOMIC DNA]</scope>
    <source>
        <strain evidence="4">CCM 8932</strain>
    </source>
</reference>
<dbReference type="RefSeq" id="WP_137640527.1">
    <property type="nucleotide sequence ID" value="NZ_BJDK01000022.1"/>
</dbReference>
<evidence type="ECO:0000256" key="1">
    <source>
        <dbReference type="ARBA" id="ARBA00022801"/>
    </source>
</evidence>
<name>A0ABW1R957_9LACO</name>
<dbReference type="PANTHER" id="PTHR30337">
    <property type="entry name" value="COMPONENT OF ATP-DEPENDENT DSDNA EXONUCLEASE"/>
    <property type="match status" value="1"/>
</dbReference>